<dbReference type="PANTHER" id="PTHR43884">
    <property type="entry name" value="ACYL-COA DEHYDROGENASE"/>
    <property type="match status" value="1"/>
</dbReference>
<dbReference type="GO" id="GO:0003995">
    <property type="term" value="F:acyl-CoA dehydrogenase activity"/>
    <property type="evidence" value="ECO:0007669"/>
    <property type="project" value="InterPro"/>
</dbReference>
<feature type="domain" description="Acyl-CoA dehydrogenase/oxidase N-terminal" evidence="9">
    <location>
        <begin position="6"/>
        <end position="118"/>
    </location>
</feature>
<evidence type="ECO:0000256" key="2">
    <source>
        <dbReference type="ARBA" id="ARBA00009347"/>
    </source>
</evidence>
<dbReference type="FunFam" id="1.10.540.10:FF:000002">
    <property type="entry name" value="Acyl-CoA dehydrogenase FadE19"/>
    <property type="match status" value="1"/>
</dbReference>
<dbReference type="InterPro" id="IPR006089">
    <property type="entry name" value="Acyl-CoA_DH_CS"/>
</dbReference>
<dbReference type="InterPro" id="IPR036250">
    <property type="entry name" value="AcylCo_DH-like_C"/>
</dbReference>
<gene>
    <name evidence="10" type="ORF">SAMN02745885_00303</name>
</gene>
<reference evidence="11" key="1">
    <citation type="submission" date="2017-02" db="EMBL/GenBank/DDBJ databases">
        <authorList>
            <person name="Varghese N."/>
            <person name="Submissions S."/>
        </authorList>
    </citation>
    <scope>NUCLEOTIDE SEQUENCE [LARGE SCALE GENOMIC DNA]</scope>
    <source>
        <strain evidence="11">DSM 16521</strain>
    </source>
</reference>
<evidence type="ECO:0000313" key="10">
    <source>
        <dbReference type="EMBL" id="SJZ58146.1"/>
    </source>
</evidence>
<dbReference type="InterPro" id="IPR006091">
    <property type="entry name" value="Acyl-CoA_Oxase/DH_mid-dom"/>
</dbReference>
<feature type="domain" description="Acyl-CoA dehydrogenase/oxidase C-terminal" evidence="7">
    <location>
        <begin position="231"/>
        <end position="379"/>
    </location>
</feature>
<dbReference type="InterPro" id="IPR013786">
    <property type="entry name" value="AcylCoA_DH/ox_N"/>
</dbReference>
<comment type="similarity">
    <text evidence="2 6">Belongs to the acyl-CoA dehydrogenase family.</text>
</comment>
<dbReference type="FunFam" id="2.40.110.10:FF:000001">
    <property type="entry name" value="Acyl-CoA dehydrogenase, mitochondrial"/>
    <property type="match status" value="1"/>
</dbReference>
<dbReference type="SUPFAM" id="SSF56645">
    <property type="entry name" value="Acyl-CoA dehydrogenase NM domain-like"/>
    <property type="match status" value="1"/>
</dbReference>
<sequence length="382" mass="41896">MIFKLTEEQEMLRNMVRDFAEKECGPTAAERDEKETFDRSIFDKMAELGLTGIVFPEEYGGAGADYISYAIAVEELSRVDASVGVTLSAHTSLGSNPIYKFGTEEQKQKYLVPLAEGKKMGAFGLTEPFAGSDAGGTRTTAVLDGDEWVLNGTKIFITNGGEAEIYVVFAMTDKEAKPKHKGISAFIVEKGTPGFTFGKKEHKLGIRSSPTMELVFDNCRIPKENLLGQLGEGFKIAMVTLDYGRIGIAAQALGIAQGAYEAALNYAKERKQFGQPIANFQAIQFMLADMATEIEAARLLVYRAAYLASQGVRISKEAAMAKMYASDVAMKVTTNAVQIFGGYGYTREFPVERMMRDAKITQIYEGTNEIQRVVISANILKE</sequence>
<evidence type="ECO:0000256" key="5">
    <source>
        <dbReference type="ARBA" id="ARBA00023002"/>
    </source>
</evidence>
<dbReference type="Gene3D" id="2.40.110.10">
    <property type="entry name" value="Butyryl-CoA Dehydrogenase, subunit A, domain 2"/>
    <property type="match status" value="1"/>
</dbReference>
<accession>A0A1T4LU56</accession>
<evidence type="ECO:0000259" key="7">
    <source>
        <dbReference type="Pfam" id="PF00441"/>
    </source>
</evidence>
<evidence type="ECO:0000256" key="4">
    <source>
        <dbReference type="ARBA" id="ARBA00022827"/>
    </source>
</evidence>
<dbReference type="SUPFAM" id="SSF47203">
    <property type="entry name" value="Acyl-CoA dehydrogenase C-terminal domain-like"/>
    <property type="match status" value="1"/>
</dbReference>
<feature type="domain" description="Acyl-CoA oxidase/dehydrogenase middle" evidence="8">
    <location>
        <begin position="122"/>
        <end position="219"/>
    </location>
</feature>
<dbReference type="GO" id="GO:0050660">
    <property type="term" value="F:flavin adenine dinucleotide binding"/>
    <property type="evidence" value="ECO:0007669"/>
    <property type="project" value="InterPro"/>
</dbReference>
<name>A0A1T4LU56_9FIRM</name>
<protein>
    <submittedName>
        <fullName evidence="10">Acyl-CoA dehydrogenase</fullName>
    </submittedName>
</protein>
<dbReference type="Pfam" id="PF02770">
    <property type="entry name" value="Acyl-CoA_dh_M"/>
    <property type="match status" value="1"/>
</dbReference>
<comment type="cofactor">
    <cofactor evidence="1 6">
        <name>FAD</name>
        <dbReference type="ChEBI" id="CHEBI:57692"/>
    </cofactor>
</comment>
<evidence type="ECO:0000256" key="6">
    <source>
        <dbReference type="RuleBase" id="RU362125"/>
    </source>
</evidence>
<dbReference type="InterPro" id="IPR046373">
    <property type="entry name" value="Acyl-CoA_Oxase/DH_mid-dom_sf"/>
</dbReference>
<evidence type="ECO:0000256" key="1">
    <source>
        <dbReference type="ARBA" id="ARBA00001974"/>
    </source>
</evidence>
<evidence type="ECO:0000313" key="11">
    <source>
        <dbReference type="Proteomes" id="UP000189933"/>
    </source>
</evidence>
<dbReference type="PANTHER" id="PTHR43884:SF41">
    <property type="entry name" value="ACYL-COA DEHYDROGENASE"/>
    <property type="match status" value="1"/>
</dbReference>
<dbReference type="Gene3D" id="1.10.540.10">
    <property type="entry name" value="Acyl-CoA dehydrogenase/oxidase, N-terminal domain"/>
    <property type="match status" value="1"/>
</dbReference>
<dbReference type="Pfam" id="PF02771">
    <property type="entry name" value="Acyl-CoA_dh_N"/>
    <property type="match status" value="1"/>
</dbReference>
<dbReference type="InterPro" id="IPR037069">
    <property type="entry name" value="AcylCoA_DH/ox_N_sf"/>
</dbReference>
<dbReference type="AlphaFoldDB" id="A0A1T4LU56"/>
<dbReference type="PROSITE" id="PS00072">
    <property type="entry name" value="ACYL_COA_DH_1"/>
    <property type="match status" value="1"/>
</dbReference>
<dbReference type="Proteomes" id="UP000189933">
    <property type="component" value="Unassembled WGS sequence"/>
</dbReference>
<organism evidence="10 11">
    <name type="scientific">Carboxydocella sporoproducens DSM 16521</name>
    <dbReference type="NCBI Taxonomy" id="1121270"/>
    <lineage>
        <taxon>Bacteria</taxon>
        <taxon>Bacillati</taxon>
        <taxon>Bacillota</taxon>
        <taxon>Clostridia</taxon>
        <taxon>Eubacteriales</taxon>
        <taxon>Clostridiales Family XVI. Incertae Sedis</taxon>
        <taxon>Carboxydocella</taxon>
    </lineage>
</organism>
<dbReference type="CDD" id="cd01158">
    <property type="entry name" value="SCAD_SBCAD"/>
    <property type="match status" value="1"/>
</dbReference>
<keyword evidence="3 6" id="KW-0285">Flavoprotein</keyword>
<dbReference type="FunFam" id="1.20.140.10:FF:000004">
    <property type="entry name" value="Acyl-CoA dehydrogenase FadE25"/>
    <property type="match status" value="1"/>
</dbReference>
<dbReference type="InterPro" id="IPR009100">
    <property type="entry name" value="AcylCoA_DH/oxidase_NM_dom_sf"/>
</dbReference>
<keyword evidence="11" id="KW-1185">Reference proteome</keyword>
<dbReference type="Pfam" id="PF00441">
    <property type="entry name" value="Acyl-CoA_dh_1"/>
    <property type="match status" value="1"/>
</dbReference>
<evidence type="ECO:0000259" key="9">
    <source>
        <dbReference type="Pfam" id="PF02771"/>
    </source>
</evidence>
<evidence type="ECO:0000256" key="3">
    <source>
        <dbReference type="ARBA" id="ARBA00022630"/>
    </source>
</evidence>
<dbReference type="Gene3D" id="1.20.140.10">
    <property type="entry name" value="Butyryl-CoA Dehydrogenase, subunit A, domain 3"/>
    <property type="match status" value="1"/>
</dbReference>
<keyword evidence="4 6" id="KW-0274">FAD</keyword>
<dbReference type="EMBL" id="FUXM01000002">
    <property type="protein sequence ID" value="SJZ58146.1"/>
    <property type="molecule type" value="Genomic_DNA"/>
</dbReference>
<dbReference type="PIRSF" id="PIRSF016578">
    <property type="entry name" value="HsaA"/>
    <property type="match status" value="1"/>
</dbReference>
<proteinExistence type="inferred from homology"/>
<dbReference type="RefSeq" id="WP_078664456.1">
    <property type="nucleotide sequence ID" value="NZ_FUXM01000002.1"/>
</dbReference>
<dbReference type="PROSITE" id="PS00073">
    <property type="entry name" value="ACYL_COA_DH_2"/>
    <property type="match status" value="1"/>
</dbReference>
<dbReference type="OrthoDB" id="9802447at2"/>
<evidence type="ECO:0000259" key="8">
    <source>
        <dbReference type="Pfam" id="PF02770"/>
    </source>
</evidence>
<keyword evidence="5 6" id="KW-0560">Oxidoreductase</keyword>
<dbReference type="InterPro" id="IPR009075">
    <property type="entry name" value="AcylCo_DH/oxidase_C"/>
</dbReference>